<dbReference type="SUPFAM" id="SSF52540">
    <property type="entry name" value="P-loop containing nucleoside triphosphate hydrolases"/>
    <property type="match status" value="2"/>
</dbReference>
<dbReference type="GO" id="GO:0005524">
    <property type="term" value="F:ATP binding"/>
    <property type="evidence" value="ECO:0007669"/>
    <property type="project" value="UniProtKB-KW"/>
</dbReference>
<dbReference type="InterPro" id="IPR003439">
    <property type="entry name" value="ABC_transporter-like_ATP-bd"/>
</dbReference>
<dbReference type="PROSITE" id="PS50893">
    <property type="entry name" value="ABC_TRANSPORTER_2"/>
    <property type="match status" value="2"/>
</dbReference>
<keyword evidence="2" id="KW-1003">Cell membrane</keyword>
<dbReference type="PANTHER" id="PTHR43790:SF3">
    <property type="entry name" value="D-ALLOSE IMPORT ATP-BINDING PROTEIN ALSA-RELATED"/>
    <property type="match status" value="1"/>
</dbReference>
<organism evidence="10 11">
    <name type="scientific">Bacillus changyiensis</name>
    <dbReference type="NCBI Taxonomy" id="3004103"/>
    <lineage>
        <taxon>Bacteria</taxon>
        <taxon>Bacillati</taxon>
        <taxon>Bacillota</taxon>
        <taxon>Bacilli</taxon>
        <taxon>Bacillales</taxon>
        <taxon>Bacillaceae</taxon>
        <taxon>Bacillus</taxon>
    </lineage>
</organism>
<evidence type="ECO:0000256" key="1">
    <source>
        <dbReference type="ARBA" id="ARBA00022448"/>
    </source>
</evidence>
<dbReference type="EMBL" id="JAQKAB010000001">
    <property type="protein sequence ID" value="MDA7025461.1"/>
    <property type="molecule type" value="Genomic_DNA"/>
</dbReference>
<keyword evidence="1" id="KW-0813">Transport</keyword>
<gene>
    <name evidence="10" type="ORF">PJ311_02405</name>
</gene>
<reference evidence="10 11" key="1">
    <citation type="submission" date="2023-01" db="EMBL/GenBank/DDBJ databases">
        <title>Bacillus changyiensis sp. nov., isolated from a coastal deposit.</title>
        <authorList>
            <person name="Xiao G."/>
            <person name="Lai Q."/>
            <person name="Hu Z."/>
            <person name="Shao Z."/>
        </authorList>
    </citation>
    <scope>NUCLEOTIDE SEQUENCE [LARGE SCALE GENOMIC DNA]</scope>
    <source>
        <strain evidence="10 11">CLL-7-23</strain>
    </source>
</reference>
<proteinExistence type="predicted"/>
<comment type="caution">
    <text evidence="10">The sequence shown here is derived from an EMBL/GenBank/DDBJ whole genome shotgun (WGS) entry which is preliminary data.</text>
</comment>
<dbReference type="InterPro" id="IPR017871">
    <property type="entry name" value="ABC_transporter-like_CS"/>
</dbReference>
<feature type="domain" description="ABC transporter" evidence="9">
    <location>
        <begin position="3"/>
        <end position="239"/>
    </location>
</feature>
<keyword evidence="8" id="KW-0472">Membrane</keyword>
<dbReference type="InterPro" id="IPR003593">
    <property type="entry name" value="AAA+_ATPase"/>
</dbReference>
<keyword evidence="7" id="KW-1278">Translocase</keyword>
<keyword evidence="3" id="KW-0762">Sugar transport</keyword>
<evidence type="ECO:0000256" key="5">
    <source>
        <dbReference type="ARBA" id="ARBA00022741"/>
    </source>
</evidence>
<dbReference type="CDD" id="cd03216">
    <property type="entry name" value="ABC_Carb_Monos_I"/>
    <property type="match status" value="1"/>
</dbReference>
<evidence type="ECO:0000256" key="8">
    <source>
        <dbReference type="ARBA" id="ARBA00023136"/>
    </source>
</evidence>
<dbReference type="CDD" id="cd03215">
    <property type="entry name" value="ABC_Carb_Monos_II"/>
    <property type="match status" value="1"/>
</dbReference>
<dbReference type="Proteomes" id="UP001211894">
    <property type="component" value="Unassembled WGS sequence"/>
</dbReference>
<keyword evidence="5" id="KW-0547">Nucleotide-binding</keyword>
<protein>
    <submittedName>
        <fullName evidence="10">Sugar ABC transporter ATP-binding protein</fullName>
    </submittedName>
</protein>
<evidence type="ECO:0000256" key="7">
    <source>
        <dbReference type="ARBA" id="ARBA00022967"/>
    </source>
</evidence>
<dbReference type="Pfam" id="PF00005">
    <property type="entry name" value="ABC_tran"/>
    <property type="match status" value="2"/>
</dbReference>
<dbReference type="RefSeq" id="WP_271339313.1">
    <property type="nucleotide sequence ID" value="NZ_JAQKAB010000001.1"/>
</dbReference>
<sequence>MHIEMTDIYKAFGQNQVLSGVSFELLEGEVHALMGENGAGKSTLMNVLTGLHKLDSGTIKVNGHDKYFSDPKEAEKHGIAFIHQELNIWPEMSVLENLFIGRELSTKLGFLNNKKMKALANAQLHKLGVSLSLEKEAGLLGSGQQQMIEIAKALMIDAKVIIMDEPTAALTDKEVTKLFHVIQSLKKNGVSIIYISHRMEEIFTICDRITVMRDGKTVDTKKISNTDFHEVVKKMVGRELTERYPERHPKLGDVVFEVKNASKKRVFENISFHVHAGEIIGISGLMGAGRTELMRAIFGLDPLDRGELLINGKQANIKKPSDAVQKRIGFITENRKDEGLILDTSIRENIALPNLVSFSPNGWIDQKREHEFVDLLIKRLTIKTNSRDIQARSLSGGNQQKVVIAKWIGIGPKVLILDEPTRGVDVGAKREIYQLMNELTDRGVAILMVSSELPEILGMSDRILVIHEGKLSGELLRKDATQERIMTLATGGQSYENTNG</sequence>
<keyword evidence="4" id="KW-0677">Repeat</keyword>
<evidence type="ECO:0000313" key="10">
    <source>
        <dbReference type="EMBL" id="MDA7025461.1"/>
    </source>
</evidence>
<evidence type="ECO:0000256" key="2">
    <source>
        <dbReference type="ARBA" id="ARBA00022475"/>
    </source>
</evidence>
<feature type="domain" description="ABC transporter" evidence="9">
    <location>
        <begin position="249"/>
        <end position="493"/>
    </location>
</feature>
<evidence type="ECO:0000259" key="9">
    <source>
        <dbReference type="PROSITE" id="PS50893"/>
    </source>
</evidence>
<evidence type="ECO:0000313" key="11">
    <source>
        <dbReference type="Proteomes" id="UP001211894"/>
    </source>
</evidence>
<evidence type="ECO:0000256" key="4">
    <source>
        <dbReference type="ARBA" id="ARBA00022737"/>
    </source>
</evidence>
<keyword evidence="6 10" id="KW-0067">ATP-binding</keyword>
<dbReference type="InterPro" id="IPR050107">
    <property type="entry name" value="ABC_carbohydrate_import_ATPase"/>
</dbReference>
<name>A0ABT4X216_9BACI</name>
<dbReference type="PROSITE" id="PS00211">
    <property type="entry name" value="ABC_TRANSPORTER_1"/>
    <property type="match status" value="1"/>
</dbReference>
<keyword evidence="11" id="KW-1185">Reference proteome</keyword>
<dbReference type="Gene3D" id="3.40.50.300">
    <property type="entry name" value="P-loop containing nucleotide triphosphate hydrolases"/>
    <property type="match status" value="2"/>
</dbReference>
<evidence type="ECO:0000256" key="3">
    <source>
        <dbReference type="ARBA" id="ARBA00022597"/>
    </source>
</evidence>
<evidence type="ECO:0000256" key="6">
    <source>
        <dbReference type="ARBA" id="ARBA00022840"/>
    </source>
</evidence>
<dbReference type="InterPro" id="IPR027417">
    <property type="entry name" value="P-loop_NTPase"/>
</dbReference>
<dbReference type="PANTHER" id="PTHR43790">
    <property type="entry name" value="CARBOHYDRATE TRANSPORT ATP-BINDING PROTEIN MG119-RELATED"/>
    <property type="match status" value="1"/>
</dbReference>
<dbReference type="SMART" id="SM00382">
    <property type="entry name" value="AAA"/>
    <property type="match status" value="2"/>
</dbReference>
<accession>A0ABT4X216</accession>